<sequence>MKTVLFLVQNHLSSCTILADELKENATEDLNLMLRGTFTWQDGEMSENSFEGIKGPDSENRELKTLQLQRSDLEQADVIIVVSFSVEAPLKHLLKATQKEHTIIRLSELSGRSMEELEEMLEQNRNDDVMSELRQKSVELAAKM</sequence>
<dbReference type="HOGENOM" id="CLU_1793895_0_0_9"/>
<dbReference type="KEGG" id="jeo:JMA_12370"/>
<evidence type="ECO:0000313" key="2">
    <source>
        <dbReference type="Proteomes" id="UP000031449"/>
    </source>
</evidence>
<reference evidence="1 2" key="1">
    <citation type="submission" date="2014-08" db="EMBL/GenBank/DDBJ databases">
        <title>Complete genome of a marine bacteria Jeotgalibacillus malaysiensis.</title>
        <authorList>
            <person name="Yaakop A.S."/>
            <person name="Chan K.-G."/>
            <person name="Goh K.M."/>
        </authorList>
    </citation>
    <scope>NUCLEOTIDE SEQUENCE [LARGE SCALE GENOMIC DNA]</scope>
    <source>
        <strain evidence="1 2">D5</strain>
    </source>
</reference>
<dbReference type="EMBL" id="CP009416">
    <property type="protein sequence ID" value="AJD90554.1"/>
    <property type="molecule type" value="Genomic_DNA"/>
</dbReference>
<dbReference type="AlphaFoldDB" id="A0A0B5AR36"/>
<dbReference type="Proteomes" id="UP000031449">
    <property type="component" value="Chromosome"/>
</dbReference>
<gene>
    <name evidence="1" type="ORF">JMA_12370</name>
</gene>
<accession>A0A0B5AR36</accession>
<proteinExistence type="predicted"/>
<evidence type="ECO:0000313" key="1">
    <source>
        <dbReference type="EMBL" id="AJD90554.1"/>
    </source>
</evidence>
<dbReference type="OrthoDB" id="2454106at2"/>
<protein>
    <submittedName>
        <fullName evidence="1">Uncharacterized protein</fullName>
    </submittedName>
</protein>
<organism evidence="1 2">
    <name type="scientific">Jeotgalibacillus malaysiensis</name>
    <dbReference type="NCBI Taxonomy" id="1508404"/>
    <lineage>
        <taxon>Bacteria</taxon>
        <taxon>Bacillati</taxon>
        <taxon>Bacillota</taxon>
        <taxon>Bacilli</taxon>
        <taxon>Bacillales</taxon>
        <taxon>Caryophanaceae</taxon>
        <taxon>Jeotgalibacillus</taxon>
    </lineage>
</organism>
<name>A0A0B5AR36_9BACL</name>
<dbReference type="BioCyc" id="JESP1508404:G14D9-10472-MONOMER"/>
<keyword evidence="2" id="KW-1185">Reference proteome</keyword>
<dbReference type="STRING" id="1508404.JMA_12370"/>